<dbReference type="Proteomes" id="UP001266305">
    <property type="component" value="Unassembled WGS sequence"/>
</dbReference>
<name>A0ABQ9W7J7_SAGOE</name>
<accession>A0ABQ9W7J7</accession>
<reference evidence="1 2" key="1">
    <citation type="submission" date="2023-05" db="EMBL/GenBank/DDBJ databases">
        <title>B98-5 Cell Line De Novo Hybrid Assembly: An Optical Mapping Approach.</title>
        <authorList>
            <person name="Kananen K."/>
            <person name="Auerbach J.A."/>
            <person name="Kautto E."/>
            <person name="Blachly J.S."/>
        </authorList>
    </citation>
    <scope>NUCLEOTIDE SEQUENCE [LARGE SCALE GENOMIC DNA]</scope>
    <source>
        <strain evidence="1">B95-8</strain>
        <tissue evidence="1">Cell line</tissue>
    </source>
</reference>
<evidence type="ECO:0000313" key="1">
    <source>
        <dbReference type="EMBL" id="KAK2117590.1"/>
    </source>
</evidence>
<dbReference type="EMBL" id="JASSZA010000002">
    <property type="protein sequence ID" value="KAK2117590.1"/>
    <property type="molecule type" value="Genomic_DNA"/>
</dbReference>
<comment type="caution">
    <text evidence="1">The sequence shown here is derived from an EMBL/GenBank/DDBJ whole genome shotgun (WGS) entry which is preliminary data.</text>
</comment>
<sequence length="137" mass="15042">MLELNGMYIPGSKLDLMSQHFCGISQISVFSFQVILLCLGWPQSAVGVQGSGSSNVTCLSLQWSTEDQSLDINLMKRNLQDSEKMILMHEVVQSVTTVPSFTEVNARFSHLVINIVQSRDLLVRTIGLAAARSSALI</sequence>
<organism evidence="1 2">
    <name type="scientific">Saguinus oedipus</name>
    <name type="common">Cotton-top tamarin</name>
    <name type="synonym">Oedipomidas oedipus</name>
    <dbReference type="NCBI Taxonomy" id="9490"/>
    <lineage>
        <taxon>Eukaryota</taxon>
        <taxon>Metazoa</taxon>
        <taxon>Chordata</taxon>
        <taxon>Craniata</taxon>
        <taxon>Vertebrata</taxon>
        <taxon>Euteleostomi</taxon>
        <taxon>Mammalia</taxon>
        <taxon>Eutheria</taxon>
        <taxon>Euarchontoglires</taxon>
        <taxon>Primates</taxon>
        <taxon>Haplorrhini</taxon>
        <taxon>Platyrrhini</taxon>
        <taxon>Cebidae</taxon>
        <taxon>Callitrichinae</taxon>
        <taxon>Saguinus</taxon>
    </lineage>
</organism>
<gene>
    <name evidence="1" type="ORF">P7K49_004476</name>
</gene>
<keyword evidence="2" id="KW-1185">Reference proteome</keyword>
<protein>
    <submittedName>
        <fullName evidence="1">Uncharacterized protein</fullName>
    </submittedName>
</protein>
<evidence type="ECO:0000313" key="2">
    <source>
        <dbReference type="Proteomes" id="UP001266305"/>
    </source>
</evidence>
<proteinExistence type="predicted"/>